<dbReference type="PANTHER" id="PTHR21240:SF32">
    <property type="entry name" value="AMIDOHYDROLASE-RELATED DOMAIN-CONTAINING PROTEIN"/>
    <property type="match status" value="1"/>
</dbReference>
<evidence type="ECO:0000256" key="1">
    <source>
        <dbReference type="ARBA" id="ARBA00022793"/>
    </source>
</evidence>
<dbReference type="EMBL" id="BRPK01000002">
    <property type="protein sequence ID" value="GLB34528.1"/>
    <property type="molecule type" value="Genomic_DNA"/>
</dbReference>
<gene>
    <name evidence="6" type="ORF">LshimejAT787_0200930</name>
</gene>
<keyword evidence="2 3" id="KW-0456">Lyase</keyword>
<keyword evidence="7" id="KW-1185">Reference proteome</keyword>
<evidence type="ECO:0000256" key="3">
    <source>
        <dbReference type="RuleBase" id="RU366045"/>
    </source>
</evidence>
<dbReference type="Pfam" id="PF04909">
    <property type="entry name" value="Amidohydro_2"/>
    <property type="match status" value="1"/>
</dbReference>
<dbReference type="InterPro" id="IPR006680">
    <property type="entry name" value="Amidohydro-rel"/>
</dbReference>
<organism evidence="6 7">
    <name type="scientific">Lyophyllum shimeji</name>
    <name type="common">Hon-shimeji</name>
    <name type="synonym">Tricholoma shimeji</name>
    <dbReference type="NCBI Taxonomy" id="47721"/>
    <lineage>
        <taxon>Eukaryota</taxon>
        <taxon>Fungi</taxon>
        <taxon>Dikarya</taxon>
        <taxon>Basidiomycota</taxon>
        <taxon>Agaricomycotina</taxon>
        <taxon>Agaricomycetes</taxon>
        <taxon>Agaricomycetidae</taxon>
        <taxon>Agaricales</taxon>
        <taxon>Tricholomatineae</taxon>
        <taxon>Lyophyllaceae</taxon>
        <taxon>Lyophyllum</taxon>
    </lineage>
</organism>
<dbReference type="InterPro" id="IPR032465">
    <property type="entry name" value="ACMSD"/>
</dbReference>
<protein>
    <submittedName>
        <fullName evidence="6">Amidohydrolase</fullName>
    </submittedName>
</protein>
<name>A0A9P3PEP2_LYOSH</name>
<feature type="signal peptide" evidence="4">
    <location>
        <begin position="1"/>
        <end position="23"/>
    </location>
</feature>
<evidence type="ECO:0000259" key="5">
    <source>
        <dbReference type="Pfam" id="PF04909"/>
    </source>
</evidence>
<dbReference type="Proteomes" id="UP001063166">
    <property type="component" value="Unassembled WGS sequence"/>
</dbReference>
<comment type="similarity">
    <text evidence="3">Belongs to the metallo-dependent hydrolases superfamily.</text>
</comment>
<dbReference type="PANTHER" id="PTHR21240">
    <property type="entry name" value="2-AMINO-3-CARBOXYLMUCONATE-6-SEMIALDEHYDE DECARBOXYLASE"/>
    <property type="match status" value="1"/>
</dbReference>
<dbReference type="OrthoDB" id="2832284at2759"/>
<sequence length="398" mass="43679">MKTSTLYSLASFALALLGKSALAQPSENVTEVIISNADADNIDLSVLDFLNDALAEIATTYETPPAVRRNTLTANVVDVHSHVVPAWYKALVPTTGGNPTPAWDIDSYLSFMNSEGIARSIFSFSAPGANVYQGSKGLTVALARLMNEQAAAYCRANPSRLNFYAVVPLPYTQEAITEAKYALNQLGAVGIMLTSNFEGLYLGNPQFKPFFDAINKLGGRQILFIHPGAPYIKVRNKLVEANPTLYPTGTIEFYFETARTLMDLTLTQTIHNFTNIHYVIPHVGGAYPAVIDRVLKTVPALYDSSLNIYNTRFWWDSAGPTYFHQVSGLLGYGLPKTQLLFGTDFPYAPSFTQPGSLAAVQNSPLLSPLERVALFTTNPQNLFGSKIDCTYPESWRFN</sequence>
<dbReference type="GO" id="GO:0019748">
    <property type="term" value="P:secondary metabolic process"/>
    <property type="evidence" value="ECO:0007669"/>
    <property type="project" value="TreeGrafter"/>
</dbReference>
<reference evidence="6" key="1">
    <citation type="submission" date="2022-07" db="EMBL/GenBank/DDBJ databases">
        <title>The genome of Lyophyllum shimeji provides insight into the initial evolution of ectomycorrhizal fungal genome.</title>
        <authorList>
            <person name="Kobayashi Y."/>
            <person name="Shibata T."/>
            <person name="Hirakawa H."/>
            <person name="Shigenobu S."/>
            <person name="Nishiyama T."/>
            <person name="Yamada A."/>
            <person name="Hasebe M."/>
            <person name="Kawaguchi M."/>
        </authorList>
    </citation>
    <scope>NUCLEOTIDE SEQUENCE</scope>
    <source>
        <strain evidence="6">AT787</strain>
    </source>
</reference>
<evidence type="ECO:0000256" key="4">
    <source>
        <dbReference type="SAM" id="SignalP"/>
    </source>
</evidence>
<comment type="caution">
    <text evidence="6">The sequence shown here is derived from an EMBL/GenBank/DDBJ whole genome shotgun (WGS) entry which is preliminary data.</text>
</comment>
<dbReference type="GO" id="GO:0016831">
    <property type="term" value="F:carboxy-lyase activity"/>
    <property type="evidence" value="ECO:0007669"/>
    <property type="project" value="UniProtKB-KW"/>
</dbReference>
<feature type="chain" id="PRO_5040141032" evidence="4">
    <location>
        <begin position="24"/>
        <end position="398"/>
    </location>
</feature>
<feature type="domain" description="Amidohydrolase-related" evidence="5">
    <location>
        <begin position="77"/>
        <end position="384"/>
    </location>
</feature>
<dbReference type="AlphaFoldDB" id="A0A9P3PEP2"/>
<evidence type="ECO:0000313" key="7">
    <source>
        <dbReference type="Proteomes" id="UP001063166"/>
    </source>
</evidence>
<dbReference type="Gene3D" id="3.20.20.140">
    <property type="entry name" value="Metal-dependent hydrolases"/>
    <property type="match status" value="1"/>
</dbReference>
<dbReference type="GO" id="GO:0005829">
    <property type="term" value="C:cytosol"/>
    <property type="evidence" value="ECO:0007669"/>
    <property type="project" value="TreeGrafter"/>
</dbReference>
<evidence type="ECO:0000313" key="6">
    <source>
        <dbReference type="EMBL" id="GLB34528.1"/>
    </source>
</evidence>
<dbReference type="SUPFAM" id="SSF51556">
    <property type="entry name" value="Metallo-dependent hydrolases"/>
    <property type="match status" value="1"/>
</dbReference>
<dbReference type="GO" id="GO:0016787">
    <property type="term" value="F:hydrolase activity"/>
    <property type="evidence" value="ECO:0007669"/>
    <property type="project" value="InterPro"/>
</dbReference>
<keyword evidence="1 3" id="KW-0210">Decarboxylase</keyword>
<dbReference type="InterPro" id="IPR032466">
    <property type="entry name" value="Metal_Hydrolase"/>
</dbReference>
<keyword evidence="4" id="KW-0732">Signal</keyword>
<proteinExistence type="inferred from homology"/>
<evidence type="ECO:0000256" key="2">
    <source>
        <dbReference type="ARBA" id="ARBA00023239"/>
    </source>
</evidence>
<accession>A0A9P3PEP2</accession>